<sequence>MLALHERMAELWTLRKARELTQAEQDELLLCLEANSNYIWNRIMLENLSLCASQTHDYEWLHDICARIEKMEPKH</sequence>
<dbReference type="RefSeq" id="WP_209975390.1">
    <property type="nucleotide sequence ID" value="NZ_JAGGLB010000019.1"/>
</dbReference>
<comment type="caution">
    <text evidence="1">The sequence shown here is derived from an EMBL/GenBank/DDBJ whole genome shotgun (WGS) entry which is preliminary data.</text>
</comment>
<proteinExistence type="predicted"/>
<reference evidence="1 2" key="1">
    <citation type="submission" date="2021-03" db="EMBL/GenBank/DDBJ databases">
        <title>Genomic Encyclopedia of Type Strains, Phase IV (KMG-IV): sequencing the most valuable type-strain genomes for metagenomic binning, comparative biology and taxonomic classification.</title>
        <authorList>
            <person name="Goeker M."/>
        </authorList>
    </citation>
    <scope>NUCLEOTIDE SEQUENCE [LARGE SCALE GENOMIC DNA]</scope>
    <source>
        <strain evidence="1 2">DSM 26048</strain>
    </source>
</reference>
<gene>
    <name evidence="1" type="ORF">J2Z66_005122</name>
</gene>
<dbReference type="Proteomes" id="UP001519287">
    <property type="component" value="Unassembled WGS sequence"/>
</dbReference>
<dbReference type="InterPro" id="IPR056084">
    <property type="entry name" value="DUF7667"/>
</dbReference>
<dbReference type="EMBL" id="JAGGLB010000019">
    <property type="protein sequence ID" value="MBP1993500.1"/>
    <property type="molecule type" value="Genomic_DNA"/>
</dbReference>
<name>A0ABS4J110_9BACL</name>
<organism evidence="1 2">
    <name type="scientific">Paenibacillus eucommiae</name>
    <dbReference type="NCBI Taxonomy" id="1355755"/>
    <lineage>
        <taxon>Bacteria</taxon>
        <taxon>Bacillati</taxon>
        <taxon>Bacillota</taxon>
        <taxon>Bacilli</taxon>
        <taxon>Bacillales</taxon>
        <taxon>Paenibacillaceae</taxon>
        <taxon>Paenibacillus</taxon>
    </lineage>
</organism>
<dbReference type="Pfam" id="PF24704">
    <property type="entry name" value="DUF7667"/>
    <property type="match status" value="1"/>
</dbReference>
<evidence type="ECO:0000313" key="1">
    <source>
        <dbReference type="EMBL" id="MBP1993500.1"/>
    </source>
</evidence>
<protein>
    <submittedName>
        <fullName evidence="1">Uncharacterized protein</fullName>
    </submittedName>
</protein>
<keyword evidence="2" id="KW-1185">Reference proteome</keyword>
<accession>A0ABS4J110</accession>
<evidence type="ECO:0000313" key="2">
    <source>
        <dbReference type="Proteomes" id="UP001519287"/>
    </source>
</evidence>